<dbReference type="SUPFAM" id="SSF116734">
    <property type="entry name" value="DNA methylase specificity domain"/>
    <property type="match status" value="1"/>
</dbReference>
<protein>
    <recommendedName>
        <fullName evidence="5">Type I restriction enzyme, S subunit</fullName>
    </recommendedName>
</protein>
<comment type="caution">
    <text evidence="3">The sequence shown here is derived from an EMBL/GenBank/DDBJ whole genome shotgun (WGS) entry which is preliminary data.</text>
</comment>
<name>A0ABR7XKL1_9BACT</name>
<evidence type="ECO:0000256" key="2">
    <source>
        <dbReference type="ARBA" id="ARBA00023125"/>
    </source>
</evidence>
<dbReference type="EMBL" id="JACXAJ010000011">
    <property type="protein sequence ID" value="MBD1398815.1"/>
    <property type="molecule type" value="Genomic_DNA"/>
</dbReference>
<dbReference type="InterPro" id="IPR051212">
    <property type="entry name" value="Type-I_RE_S_subunit"/>
</dbReference>
<dbReference type="Proteomes" id="UP000625551">
    <property type="component" value="Unassembled WGS sequence"/>
</dbReference>
<evidence type="ECO:0000256" key="1">
    <source>
        <dbReference type="ARBA" id="ARBA00022747"/>
    </source>
</evidence>
<keyword evidence="2" id="KW-0238">DNA-binding</keyword>
<evidence type="ECO:0008006" key="5">
    <source>
        <dbReference type="Google" id="ProtNLM"/>
    </source>
</evidence>
<dbReference type="PANTHER" id="PTHR43140">
    <property type="entry name" value="TYPE-1 RESTRICTION ENZYME ECOKI SPECIFICITY PROTEIN"/>
    <property type="match status" value="1"/>
</dbReference>
<gene>
    <name evidence="3" type="ORF">H9Q13_16710</name>
</gene>
<proteinExistence type="predicted"/>
<keyword evidence="4" id="KW-1185">Reference proteome</keyword>
<sequence length="179" mass="20127">MFDEAANVKKLRETILQLAVQGKLTATWRTQNPTTEPASELLKRVQAEKAQLVKDKKIKKEKLLDPILEVDVPYTLPEGWVWSRFGDLLLDIEAGKSPSCNPQEANLDEWGVIKISAVSWGEFLDRENKKLPPSVLPFKDKEIMPGDFIMSRANTADLIARSVIVGDSVRSKLLLNDKT</sequence>
<dbReference type="Gene3D" id="3.90.220.20">
    <property type="entry name" value="DNA methylase specificity domains"/>
    <property type="match status" value="1"/>
</dbReference>
<dbReference type="RefSeq" id="WP_191184947.1">
    <property type="nucleotide sequence ID" value="NZ_JACXAJ010000011.1"/>
</dbReference>
<evidence type="ECO:0000313" key="4">
    <source>
        <dbReference type="Proteomes" id="UP000625551"/>
    </source>
</evidence>
<keyword evidence="1" id="KW-0680">Restriction system</keyword>
<accession>A0ABR7XKL1</accession>
<organism evidence="3 4">
    <name type="scientific">Pontibacter aquaedesilientis</name>
    <dbReference type="NCBI Taxonomy" id="2766980"/>
    <lineage>
        <taxon>Bacteria</taxon>
        <taxon>Pseudomonadati</taxon>
        <taxon>Bacteroidota</taxon>
        <taxon>Cytophagia</taxon>
        <taxon>Cytophagales</taxon>
        <taxon>Hymenobacteraceae</taxon>
        <taxon>Pontibacter</taxon>
    </lineage>
</organism>
<evidence type="ECO:0000313" key="3">
    <source>
        <dbReference type="EMBL" id="MBD1398815.1"/>
    </source>
</evidence>
<reference evidence="3 4" key="1">
    <citation type="submission" date="2020-09" db="EMBL/GenBank/DDBJ databases">
        <title>Genome sequencing and assembly of Pontibacter sp.</title>
        <authorList>
            <person name="Chhetri G."/>
        </authorList>
    </citation>
    <scope>NUCLEOTIDE SEQUENCE [LARGE SCALE GENOMIC DNA]</scope>
    <source>
        <strain evidence="3 4">JH31</strain>
    </source>
</reference>
<dbReference type="PANTHER" id="PTHR43140:SF1">
    <property type="entry name" value="TYPE I RESTRICTION ENZYME ECOKI SPECIFICITY SUBUNIT"/>
    <property type="match status" value="1"/>
</dbReference>
<dbReference type="InterPro" id="IPR044946">
    <property type="entry name" value="Restrct_endonuc_typeI_TRD_sf"/>
</dbReference>